<dbReference type="OrthoDB" id="5365311at2"/>
<dbReference type="RefSeq" id="WP_137425192.1">
    <property type="nucleotide sequence ID" value="NZ_CP040098.1"/>
</dbReference>
<evidence type="ECO:0000313" key="4">
    <source>
        <dbReference type="EMBL" id="QCQ22909.1"/>
    </source>
</evidence>
<dbReference type="PROSITE" id="PS00166">
    <property type="entry name" value="ENOYL_COA_HYDRATASE"/>
    <property type="match status" value="1"/>
</dbReference>
<sequence length="265" mass="28425">MSDTILQEKTADGKLILTLNRPAAMNCMNFELITTLGQIMEEVNFDPSVRVVLITGAPPPDGKKPSFSAGADLIERRSFTEQQVRSFIATVRKTLIAVENAKVPVIAVLNGYAFGGGTELALACDIRIASSNVLMGLTETSLAVIPGGGGTQRLPRIVGLAKAKELIYTARRIDAESALRIGLVNQVVAPERLMDAALALAEEITCNGPIAVQQAKFALNKGTECSLDVALSLESKAYEITIPTRDRLEALQAFAEKRKPVFKGE</sequence>
<gene>
    <name evidence="4" type="ORF">FDQ92_12450</name>
</gene>
<evidence type="ECO:0000256" key="1">
    <source>
        <dbReference type="ARBA" id="ARBA00005254"/>
    </source>
</evidence>
<name>A0A4P8L4Q1_9BACT</name>
<comment type="similarity">
    <text evidence="1 3">Belongs to the enoyl-CoA hydratase/isomerase family.</text>
</comment>
<protein>
    <submittedName>
        <fullName evidence="4">Enoyl-CoA hydratase</fullName>
    </submittedName>
</protein>
<dbReference type="FunFam" id="1.10.12.10:FF:000001">
    <property type="entry name" value="Probable enoyl-CoA hydratase, mitochondrial"/>
    <property type="match status" value="1"/>
</dbReference>
<accession>A0A4P8L4Q1</accession>
<dbReference type="GO" id="GO:0016836">
    <property type="term" value="F:hydro-lyase activity"/>
    <property type="evidence" value="ECO:0007669"/>
    <property type="project" value="UniProtKB-ARBA"/>
</dbReference>
<dbReference type="Pfam" id="PF00378">
    <property type="entry name" value="ECH_1"/>
    <property type="match status" value="1"/>
</dbReference>
<dbReference type="PANTHER" id="PTHR11941:SF54">
    <property type="entry name" value="ENOYL-COA HYDRATASE, MITOCHONDRIAL"/>
    <property type="match status" value="1"/>
</dbReference>
<organism evidence="4 5">
    <name type="scientific">Desulfoglaeba alkanexedens ALDC</name>
    <dbReference type="NCBI Taxonomy" id="980445"/>
    <lineage>
        <taxon>Bacteria</taxon>
        <taxon>Pseudomonadati</taxon>
        <taxon>Thermodesulfobacteriota</taxon>
        <taxon>Syntrophobacteria</taxon>
        <taxon>Syntrophobacterales</taxon>
        <taxon>Syntrophobacteraceae</taxon>
        <taxon>Desulfoglaeba</taxon>
    </lineage>
</organism>
<dbReference type="GO" id="GO:0006635">
    <property type="term" value="P:fatty acid beta-oxidation"/>
    <property type="evidence" value="ECO:0007669"/>
    <property type="project" value="TreeGrafter"/>
</dbReference>
<dbReference type="PANTHER" id="PTHR11941">
    <property type="entry name" value="ENOYL-COA HYDRATASE-RELATED"/>
    <property type="match status" value="1"/>
</dbReference>
<dbReference type="Gene3D" id="1.10.12.10">
    <property type="entry name" value="Lyase 2-enoyl-coa Hydratase, Chain A, domain 2"/>
    <property type="match status" value="1"/>
</dbReference>
<dbReference type="Proteomes" id="UP000298602">
    <property type="component" value="Chromosome"/>
</dbReference>
<keyword evidence="5" id="KW-1185">Reference proteome</keyword>
<dbReference type="FunFam" id="3.90.226.10:FF:000009">
    <property type="entry name" value="Carnitinyl-CoA dehydratase"/>
    <property type="match status" value="1"/>
</dbReference>
<dbReference type="AlphaFoldDB" id="A0A4P8L4Q1"/>
<dbReference type="EMBL" id="CP040098">
    <property type="protein sequence ID" value="QCQ22909.1"/>
    <property type="molecule type" value="Genomic_DNA"/>
</dbReference>
<keyword evidence="2" id="KW-0456">Lyase</keyword>
<dbReference type="InterPro" id="IPR029045">
    <property type="entry name" value="ClpP/crotonase-like_dom_sf"/>
</dbReference>
<dbReference type="InterPro" id="IPR014748">
    <property type="entry name" value="Enoyl-CoA_hydra_C"/>
</dbReference>
<reference evidence="4 5" key="2">
    <citation type="submission" date="2019-05" db="EMBL/GenBank/DDBJ databases">
        <authorList>
            <person name="Suflita J.M."/>
            <person name="Marks C.R."/>
        </authorList>
    </citation>
    <scope>NUCLEOTIDE SEQUENCE [LARGE SCALE GENOMIC DNA]</scope>
    <source>
        <strain evidence="4 5">ALDC</strain>
    </source>
</reference>
<dbReference type="CDD" id="cd06558">
    <property type="entry name" value="crotonase-like"/>
    <property type="match status" value="1"/>
</dbReference>
<evidence type="ECO:0000256" key="3">
    <source>
        <dbReference type="RuleBase" id="RU003707"/>
    </source>
</evidence>
<dbReference type="SUPFAM" id="SSF52096">
    <property type="entry name" value="ClpP/crotonase"/>
    <property type="match status" value="1"/>
</dbReference>
<proteinExistence type="inferred from homology"/>
<reference evidence="4 5" key="1">
    <citation type="submission" date="2019-05" db="EMBL/GenBank/DDBJ databases">
        <title>The Complete Genome Sequence of the n-alkane-degrading Desulfoglaeba alkanexedens ALDC reveals multiple alkylsuccinate synthase gene clusters.</title>
        <authorList>
            <person name="Callaghan A.V."/>
            <person name="Davidova I.A."/>
            <person name="Duncan K.E."/>
            <person name="Morris B."/>
            <person name="McInerney M.J."/>
        </authorList>
    </citation>
    <scope>NUCLEOTIDE SEQUENCE [LARGE SCALE GENOMIC DNA]</scope>
    <source>
        <strain evidence="4 5">ALDC</strain>
    </source>
</reference>
<evidence type="ECO:0000313" key="5">
    <source>
        <dbReference type="Proteomes" id="UP000298602"/>
    </source>
</evidence>
<dbReference type="InterPro" id="IPR018376">
    <property type="entry name" value="Enoyl-CoA_hyd/isom_CS"/>
</dbReference>
<dbReference type="KEGG" id="dax:FDQ92_12450"/>
<evidence type="ECO:0000256" key="2">
    <source>
        <dbReference type="ARBA" id="ARBA00023239"/>
    </source>
</evidence>
<dbReference type="Gene3D" id="3.90.226.10">
    <property type="entry name" value="2-enoyl-CoA Hydratase, Chain A, domain 1"/>
    <property type="match status" value="1"/>
</dbReference>
<dbReference type="InterPro" id="IPR001753">
    <property type="entry name" value="Enoyl-CoA_hydra/iso"/>
</dbReference>